<protein>
    <recommendedName>
        <fullName evidence="8">WDR63</fullName>
    </recommendedName>
</protein>
<dbReference type="InterPro" id="IPR001680">
    <property type="entry name" value="WD40_rpt"/>
</dbReference>
<feature type="compositionally biased region" description="Polar residues" evidence="5">
    <location>
        <begin position="9"/>
        <end position="36"/>
    </location>
</feature>
<dbReference type="GO" id="GO:0045504">
    <property type="term" value="F:dynein heavy chain binding"/>
    <property type="evidence" value="ECO:0007669"/>
    <property type="project" value="TreeGrafter"/>
</dbReference>
<dbReference type="InterPro" id="IPR036322">
    <property type="entry name" value="WD40_repeat_dom_sf"/>
</dbReference>
<evidence type="ECO:0000256" key="1">
    <source>
        <dbReference type="ARBA" id="ARBA00004496"/>
    </source>
</evidence>
<evidence type="ECO:0000256" key="2">
    <source>
        <dbReference type="ARBA" id="ARBA00022490"/>
    </source>
</evidence>
<reference evidence="6" key="2">
    <citation type="submission" date="2025-08" db="UniProtKB">
        <authorList>
            <consortium name="Ensembl"/>
        </authorList>
    </citation>
    <scope>IDENTIFICATION</scope>
</reference>
<dbReference type="Proteomes" id="UP000694580">
    <property type="component" value="Chromosome 13"/>
</dbReference>
<reference evidence="6" key="3">
    <citation type="submission" date="2025-09" db="UniProtKB">
        <authorList>
            <consortium name="Ensembl"/>
        </authorList>
    </citation>
    <scope>IDENTIFICATION</scope>
</reference>
<evidence type="ECO:0000256" key="3">
    <source>
        <dbReference type="ARBA" id="ARBA00022574"/>
    </source>
</evidence>
<evidence type="ECO:0008006" key="8">
    <source>
        <dbReference type="Google" id="ProtNLM"/>
    </source>
</evidence>
<keyword evidence="3" id="KW-0853">WD repeat</keyword>
<dbReference type="PANTHER" id="PTHR12442:SF5">
    <property type="entry name" value="DYNEIN AXONEMAL INTERMEDIATE CHAIN 3"/>
    <property type="match status" value="1"/>
</dbReference>
<organism evidence="6 7">
    <name type="scientific">Denticeps clupeoides</name>
    <name type="common">denticle herring</name>
    <dbReference type="NCBI Taxonomy" id="299321"/>
    <lineage>
        <taxon>Eukaryota</taxon>
        <taxon>Metazoa</taxon>
        <taxon>Chordata</taxon>
        <taxon>Craniata</taxon>
        <taxon>Vertebrata</taxon>
        <taxon>Euteleostomi</taxon>
        <taxon>Actinopterygii</taxon>
        <taxon>Neopterygii</taxon>
        <taxon>Teleostei</taxon>
        <taxon>Clupei</taxon>
        <taxon>Clupeiformes</taxon>
        <taxon>Denticipitoidei</taxon>
        <taxon>Denticipitidae</taxon>
        <taxon>Denticeps</taxon>
    </lineage>
</organism>
<keyword evidence="7" id="KW-1185">Reference proteome</keyword>
<dbReference type="PANTHER" id="PTHR12442">
    <property type="entry name" value="DYNEIN INTERMEDIATE CHAIN"/>
    <property type="match status" value="1"/>
</dbReference>
<keyword evidence="4" id="KW-0677">Repeat</keyword>
<dbReference type="GeneTree" id="ENSGT00940000156924"/>
<keyword evidence="2" id="KW-0963">Cytoplasm</keyword>
<dbReference type="SUPFAM" id="SSF50978">
    <property type="entry name" value="WD40 repeat-like"/>
    <property type="match status" value="1"/>
</dbReference>
<evidence type="ECO:0000256" key="5">
    <source>
        <dbReference type="SAM" id="MobiDB-lite"/>
    </source>
</evidence>
<reference evidence="6 7" key="1">
    <citation type="submission" date="2020-06" db="EMBL/GenBank/DDBJ databases">
        <authorList>
            <consortium name="Wellcome Sanger Institute Data Sharing"/>
        </authorList>
    </citation>
    <scope>NUCLEOTIDE SEQUENCE [LARGE SCALE GENOMIC DNA]</scope>
</reference>
<gene>
    <name evidence="6" type="primary">DNAI3</name>
</gene>
<feature type="region of interest" description="Disordered" evidence="5">
    <location>
        <begin position="1"/>
        <end position="58"/>
    </location>
</feature>
<accession>A0AAY4DBC1</accession>
<dbReference type="Ensembl" id="ENSDCDT00010052938.1">
    <property type="protein sequence ID" value="ENSDCDP00010042890.1"/>
    <property type="gene ID" value="ENSDCDG00010026889.1"/>
</dbReference>
<feature type="region of interest" description="Disordered" evidence="5">
    <location>
        <begin position="845"/>
        <end position="865"/>
    </location>
</feature>
<evidence type="ECO:0000256" key="4">
    <source>
        <dbReference type="ARBA" id="ARBA00022737"/>
    </source>
</evidence>
<comment type="subcellular location">
    <subcellularLocation>
        <location evidence="1">Cytoplasm</location>
    </subcellularLocation>
</comment>
<dbReference type="GO" id="GO:0036156">
    <property type="term" value="C:inner dynein arm"/>
    <property type="evidence" value="ECO:0007669"/>
    <property type="project" value="TreeGrafter"/>
</dbReference>
<name>A0AAY4DBC1_9TELE</name>
<dbReference type="Gene3D" id="2.130.10.10">
    <property type="entry name" value="YVTN repeat-like/Quinoprotein amine dehydrogenase"/>
    <property type="match status" value="2"/>
</dbReference>
<dbReference type="InterPro" id="IPR050687">
    <property type="entry name" value="Dynein_IC"/>
</dbReference>
<dbReference type="AlphaFoldDB" id="A0AAY4DBC1"/>
<dbReference type="GO" id="GO:0060294">
    <property type="term" value="P:cilium movement involved in cell motility"/>
    <property type="evidence" value="ECO:0007669"/>
    <property type="project" value="TreeGrafter"/>
</dbReference>
<proteinExistence type="predicted"/>
<evidence type="ECO:0000313" key="6">
    <source>
        <dbReference type="Ensembl" id="ENSDCDP00010042890.1"/>
    </source>
</evidence>
<evidence type="ECO:0000313" key="7">
    <source>
        <dbReference type="Proteomes" id="UP000694580"/>
    </source>
</evidence>
<sequence>MTGKPPKSPASNAVHNGQGTSSKRIKSTASNMSIKSKGNDKTHSAQSPAPDRCLSGHPDDIHPIVLTSVTQEHFECRVEQDVTSDNPFKPLKRADIVQDMKARAAVSDFSPIKQAVMDYPEEEMLLVFDSDFKYGQSFYLVLTVEAKQRILSDIMPNVQNSVEEQTSEKIMQKTPTHQPWKSLGSEREIDDEIVKDTRSRLKVEIFRVRRDFGAEVTFSDRSAVSAKDAFVECISHHYKNLSLNLTERNITVHAIANTRTLSTQTKWTYPKNMCTQYEFRQFTEEEKEKCLLSENLKTFASSVAVRCEIAIQQNVITDIFFDDWATLSEVISTHGDKTDSHLKEYQSFTDLCYSKDKMISYISWHPNISGLIAVAMTERLSFEQRISGSTKLLLNPPLILFWGFSDPINPQLLLKCPDDIFSFQFCPSDPNIIVGGCKNGQIVLWDISLHHEQLKGIRGGGGRNMSTTNQVFEDKQENLTSVVHYCAVSSIEDGHKAPITDIQWLRESFEITRMGIPVENKNMMCVQVVTCASDCSVMFWDIRVPCVIAQSQTDRKKKMEQKLLEKPHGIPTTFKHLDLSWRPLFRVSLQKIDSGGEYRPVKFSFRDNTCDNQTVSLTDKPVFNKERPDITEYSQLLVPSDKHLKPLENISTNLYIGTEEGELVYTDWKLEKDESGRLQCAKPSQCLFTLNSQVNTVQHSPFFKDIILIVAGWTFAIWKEEITQGPVMQSPYSEKKYSGGCWSLSRPGVLFFGTEDGDIEVWNLVEKTHKSFHTQNITTSQITCIRPWINHSKQNLLAASDQSGTLHILEIPWMLHSPSKHEKLNMSKYFEKEVERLMYSCTKRQAMRPKDKKNTNVDEQRGKVV</sequence>
<dbReference type="GO" id="GO:0045503">
    <property type="term" value="F:dynein light chain binding"/>
    <property type="evidence" value="ECO:0007669"/>
    <property type="project" value="TreeGrafter"/>
</dbReference>
<feature type="compositionally biased region" description="Basic and acidic residues" evidence="5">
    <location>
        <begin position="848"/>
        <end position="865"/>
    </location>
</feature>
<dbReference type="SMART" id="SM00320">
    <property type="entry name" value="WD40"/>
    <property type="match status" value="4"/>
</dbReference>
<dbReference type="GO" id="GO:0036159">
    <property type="term" value="P:inner dynein arm assembly"/>
    <property type="evidence" value="ECO:0007669"/>
    <property type="project" value="TreeGrafter"/>
</dbReference>
<dbReference type="InterPro" id="IPR015943">
    <property type="entry name" value="WD40/YVTN_repeat-like_dom_sf"/>
</dbReference>